<keyword evidence="5" id="KW-0009">Actin-binding</keyword>
<accession>A0ABQ9WIY6</accession>
<feature type="compositionally biased region" description="Basic and acidic residues" evidence="6">
    <location>
        <begin position="407"/>
        <end position="422"/>
    </location>
</feature>
<reference evidence="8 9" key="1">
    <citation type="submission" date="2023-05" db="EMBL/GenBank/DDBJ databases">
        <title>B98-5 Cell Line De Novo Hybrid Assembly: An Optical Mapping Approach.</title>
        <authorList>
            <person name="Kananen K."/>
            <person name="Auerbach J.A."/>
            <person name="Kautto E."/>
            <person name="Blachly J.S."/>
        </authorList>
    </citation>
    <scope>NUCLEOTIDE SEQUENCE [LARGE SCALE GENOMIC DNA]</scope>
    <source>
        <strain evidence="8">B95-8</strain>
        <tissue evidence="8">Cell line</tissue>
    </source>
</reference>
<feature type="compositionally biased region" description="Basic and acidic residues" evidence="6">
    <location>
        <begin position="435"/>
        <end position="445"/>
    </location>
</feature>
<feature type="compositionally biased region" description="Basic and acidic residues" evidence="6">
    <location>
        <begin position="232"/>
        <end position="246"/>
    </location>
</feature>
<dbReference type="Pfam" id="PF00063">
    <property type="entry name" value="Myosin_head"/>
    <property type="match status" value="1"/>
</dbReference>
<evidence type="ECO:0000256" key="1">
    <source>
        <dbReference type="ARBA" id="ARBA00022741"/>
    </source>
</evidence>
<dbReference type="InterPro" id="IPR001609">
    <property type="entry name" value="Myosin_head_motor_dom-like"/>
</dbReference>
<feature type="compositionally biased region" description="Basic and acidic residues" evidence="6">
    <location>
        <begin position="97"/>
        <end position="113"/>
    </location>
</feature>
<keyword evidence="3 5" id="KW-0518">Myosin</keyword>
<evidence type="ECO:0000256" key="6">
    <source>
        <dbReference type="SAM" id="MobiDB-lite"/>
    </source>
</evidence>
<gene>
    <name evidence="8" type="primary">MYO18B_1</name>
    <name evidence="8" type="ORF">P7K49_002667</name>
</gene>
<feature type="compositionally biased region" description="Basic and acidic residues" evidence="6">
    <location>
        <begin position="302"/>
        <end position="314"/>
    </location>
</feature>
<proteinExistence type="inferred from homology"/>
<comment type="caution">
    <text evidence="5">Lacks conserved residue(s) required for the propagation of feature annotation.</text>
</comment>
<feature type="compositionally biased region" description="Basic and acidic residues" evidence="6">
    <location>
        <begin position="264"/>
        <end position="278"/>
    </location>
</feature>
<evidence type="ECO:0000259" key="7">
    <source>
        <dbReference type="PROSITE" id="PS51456"/>
    </source>
</evidence>
<dbReference type="PANTHER" id="PTHR47335">
    <property type="entry name" value="UNCONVENTIONAL MYOSIN-XVI"/>
    <property type="match status" value="1"/>
</dbReference>
<feature type="binding site" evidence="5">
    <location>
        <begin position="597"/>
        <end position="604"/>
    </location>
    <ligand>
        <name>ATP</name>
        <dbReference type="ChEBI" id="CHEBI:30616"/>
    </ligand>
</feature>
<dbReference type="SUPFAM" id="SSF52540">
    <property type="entry name" value="P-loop containing nucleoside triphosphate hydrolases"/>
    <property type="match status" value="1"/>
</dbReference>
<dbReference type="PROSITE" id="PS51456">
    <property type="entry name" value="MYOSIN_MOTOR"/>
    <property type="match status" value="1"/>
</dbReference>
<dbReference type="Gene3D" id="3.40.850.10">
    <property type="entry name" value="Kinesin motor domain"/>
    <property type="match status" value="1"/>
</dbReference>
<dbReference type="InterPro" id="IPR036961">
    <property type="entry name" value="Kinesin_motor_dom_sf"/>
</dbReference>
<feature type="compositionally biased region" description="Basic and acidic residues" evidence="6">
    <location>
        <begin position="385"/>
        <end position="394"/>
    </location>
</feature>
<keyword evidence="9" id="KW-1185">Reference proteome</keyword>
<dbReference type="PANTHER" id="PTHR47335:SF1">
    <property type="entry name" value="UNCONVENTIONAL MYOSIN-XVI"/>
    <property type="match status" value="1"/>
</dbReference>
<keyword evidence="4 5" id="KW-0505">Motor protein</keyword>
<evidence type="ECO:0000313" key="9">
    <source>
        <dbReference type="Proteomes" id="UP001266305"/>
    </source>
</evidence>
<comment type="similarity">
    <text evidence="5">Belongs to the TRAFAC class myosin-kinesin ATPase superfamily. Myosin family.</text>
</comment>
<protein>
    <submittedName>
        <fullName evidence="8">Unconventional myosin-XVIIIb</fullName>
    </submittedName>
</protein>
<keyword evidence="2 5" id="KW-0067">ATP-binding</keyword>
<feature type="compositionally biased region" description="Polar residues" evidence="6">
    <location>
        <begin position="287"/>
        <end position="299"/>
    </location>
</feature>
<dbReference type="InterPro" id="IPR052838">
    <property type="entry name" value="Myosin-XVI"/>
</dbReference>
<dbReference type="InterPro" id="IPR027417">
    <property type="entry name" value="P-loop_NTPase"/>
</dbReference>
<name>A0ABQ9WIY6_SAGOE</name>
<evidence type="ECO:0000256" key="5">
    <source>
        <dbReference type="PROSITE-ProRule" id="PRU00782"/>
    </source>
</evidence>
<evidence type="ECO:0000313" key="8">
    <source>
        <dbReference type="EMBL" id="KAK2121281.1"/>
    </source>
</evidence>
<keyword evidence="1 5" id="KW-0547">Nucleotide-binding</keyword>
<feature type="compositionally biased region" description="Basic and acidic residues" evidence="6">
    <location>
        <begin position="341"/>
        <end position="357"/>
    </location>
</feature>
<dbReference type="Proteomes" id="UP001266305">
    <property type="component" value="Unassembled WGS sequence"/>
</dbReference>
<evidence type="ECO:0000256" key="2">
    <source>
        <dbReference type="ARBA" id="ARBA00022840"/>
    </source>
</evidence>
<dbReference type="EMBL" id="JASSZA010000001">
    <property type="protein sequence ID" value="KAK2121281.1"/>
    <property type="molecule type" value="Genomic_DNA"/>
</dbReference>
<sequence>MARTPEIPVSQLSSKSSGGSRPGSQQISQENQSSSPGSLDILGKASKGAGSPDPEQMTSINGEKAQELGSSATPAKKTLPFKRGVRRGDVLLMVAKLDPDSAKPERTHSHDTPSCKTPSPAADPGKEKKGETSRTPCGPQASTEILAPKAEKTRTGGLGDPGQGTVALKKGEKGQSIVGKAGGAPKTKELKEGEPQGKDSQVTRAQPKGPAGEGVQVGTAEKEGGEPTNTVEKGDVSKDVGSEGKHVGPQIPGRKWGGFLGRRSKWDGPQDKDKEEALLSKGGKTGEPQTQTEETSQVQGKPGDDLRVGEKAGELRSSPGRAGGSWDKREKMGQPQGKSGKAGEARSQIEKGCEAPKEVSTMVELPAAAGKGGWPGSRGQEVEEPCSRADDRAGALETELEGLSQHPLEKDAERPRIPKDNQDGPVPQEAGRGGHSRDADQEPEDRWYEAEKVWLAQKDGFTLATMLKPDEGTADLPAGRVRLCIDADKTIIEVDEEHVHRANPPELDQAEDLASLISVNESSVLNTLLQRHRAQLPHTCTGPDLIVLQPRGPLMLSAGKVPRSRRDGLPAHIGSMAQRAYWALLNHWRDQSIVALGRSGAGKTSCCEQVLEHLVGMAGSLDGRVSGTVASR</sequence>
<organism evidence="8 9">
    <name type="scientific">Saguinus oedipus</name>
    <name type="common">Cotton-top tamarin</name>
    <name type="synonym">Oedipomidas oedipus</name>
    <dbReference type="NCBI Taxonomy" id="9490"/>
    <lineage>
        <taxon>Eukaryota</taxon>
        <taxon>Metazoa</taxon>
        <taxon>Chordata</taxon>
        <taxon>Craniata</taxon>
        <taxon>Vertebrata</taxon>
        <taxon>Euteleostomi</taxon>
        <taxon>Mammalia</taxon>
        <taxon>Eutheria</taxon>
        <taxon>Euarchontoglires</taxon>
        <taxon>Primates</taxon>
        <taxon>Haplorrhini</taxon>
        <taxon>Platyrrhini</taxon>
        <taxon>Cebidae</taxon>
        <taxon>Callitrichinae</taxon>
        <taxon>Saguinus</taxon>
    </lineage>
</organism>
<feature type="compositionally biased region" description="Basic and acidic residues" evidence="6">
    <location>
        <begin position="186"/>
        <end position="197"/>
    </location>
</feature>
<feature type="region of interest" description="Disordered" evidence="6">
    <location>
        <begin position="1"/>
        <end position="445"/>
    </location>
</feature>
<comment type="caution">
    <text evidence="8">The sequence shown here is derived from an EMBL/GenBank/DDBJ whole genome shotgun (WGS) entry which is preliminary data.</text>
</comment>
<evidence type="ECO:0000256" key="3">
    <source>
        <dbReference type="ARBA" id="ARBA00023123"/>
    </source>
</evidence>
<feature type="domain" description="Myosin motor" evidence="7">
    <location>
        <begin position="508"/>
        <end position="632"/>
    </location>
</feature>
<evidence type="ECO:0000256" key="4">
    <source>
        <dbReference type="ARBA" id="ARBA00023175"/>
    </source>
</evidence>
<feature type="compositionally biased region" description="Low complexity" evidence="6">
    <location>
        <begin position="10"/>
        <end position="35"/>
    </location>
</feature>